<name>A0ACA9QEB7_9GLOM</name>
<evidence type="ECO:0000313" key="1">
    <source>
        <dbReference type="EMBL" id="CAG8747847.1"/>
    </source>
</evidence>
<keyword evidence="2" id="KW-1185">Reference proteome</keyword>
<proteinExistence type="predicted"/>
<feature type="non-terminal residue" evidence="1">
    <location>
        <position position="110"/>
    </location>
</feature>
<dbReference type="Proteomes" id="UP000789366">
    <property type="component" value="Unassembled WGS sequence"/>
</dbReference>
<gene>
    <name evidence="1" type="ORF">SPELUC_LOCUS14259</name>
</gene>
<feature type="non-terminal residue" evidence="1">
    <location>
        <position position="1"/>
    </location>
</feature>
<evidence type="ECO:0000313" key="2">
    <source>
        <dbReference type="Proteomes" id="UP000789366"/>
    </source>
</evidence>
<reference evidence="1" key="1">
    <citation type="submission" date="2021-06" db="EMBL/GenBank/DDBJ databases">
        <authorList>
            <person name="Kallberg Y."/>
            <person name="Tangrot J."/>
            <person name="Rosling A."/>
        </authorList>
    </citation>
    <scope>NUCLEOTIDE SEQUENCE</scope>
    <source>
        <strain evidence="1">28 12/20/2015</strain>
    </source>
</reference>
<organism evidence="1 2">
    <name type="scientific">Cetraspora pellucida</name>
    <dbReference type="NCBI Taxonomy" id="1433469"/>
    <lineage>
        <taxon>Eukaryota</taxon>
        <taxon>Fungi</taxon>
        <taxon>Fungi incertae sedis</taxon>
        <taxon>Mucoromycota</taxon>
        <taxon>Glomeromycotina</taxon>
        <taxon>Glomeromycetes</taxon>
        <taxon>Diversisporales</taxon>
        <taxon>Gigasporaceae</taxon>
        <taxon>Cetraspora</taxon>
    </lineage>
</organism>
<comment type="caution">
    <text evidence="1">The sequence shown here is derived from an EMBL/GenBank/DDBJ whole genome shotgun (WGS) entry which is preliminary data.</text>
</comment>
<accession>A0ACA9QEB7</accession>
<sequence length="110" mass="12888">FEKIFEEKHKAVDLACRTSNSHAAQHYSLDLTMLGRWVKTFSQGPFPQNNLRSIGSGRRALFPEEEAQLYEWLISAKQTNDVTKKLAINNFKLSPRWLNRFLKRHDLSLR</sequence>
<dbReference type="EMBL" id="CAJVPW010041231">
    <property type="protein sequence ID" value="CAG8747847.1"/>
    <property type="molecule type" value="Genomic_DNA"/>
</dbReference>
<protein>
    <submittedName>
        <fullName evidence="1">13546_t:CDS:1</fullName>
    </submittedName>
</protein>